<feature type="compositionally biased region" description="Low complexity" evidence="1">
    <location>
        <begin position="453"/>
        <end position="468"/>
    </location>
</feature>
<reference evidence="2" key="2">
    <citation type="submission" date="2020-05" db="UniProtKB">
        <authorList>
            <consortium name="EnsemblMetazoa"/>
        </authorList>
    </citation>
    <scope>IDENTIFICATION</scope>
    <source>
        <strain evidence="2">LVP_AGWG</strain>
    </source>
</reference>
<organism evidence="2 3">
    <name type="scientific">Aedes aegypti</name>
    <name type="common">Yellowfever mosquito</name>
    <name type="synonym">Culex aegypti</name>
    <dbReference type="NCBI Taxonomy" id="7159"/>
    <lineage>
        <taxon>Eukaryota</taxon>
        <taxon>Metazoa</taxon>
        <taxon>Ecdysozoa</taxon>
        <taxon>Arthropoda</taxon>
        <taxon>Hexapoda</taxon>
        <taxon>Insecta</taxon>
        <taxon>Pterygota</taxon>
        <taxon>Neoptera</taxon>
        <taxon>Endopterygota</taxon>
        <taxon>Diptera</taxon>
        <taxon>Nematocera</taxon>
        <taxon>Culicoidea</taxon>
        <taxon>Culicidae</taxon>
        <taxon>Culicinae</taxon>
        <taxon>Aedini</taxon>
        <taxon>Aedes</taxon>
        <taxon>Stegomyia</taxon>
    </lineage>
</organism>
<keyword evidence="3" id="KW-1185">Reference proteome</keyword>
<evidence type="ECO:0000313" key="3">
    <source>
        <dbReference type="Proteomes" id="UP000008820"/>
    </source>
</evidence>
<feature type="region of interest" description="Disordered" evidence="1">
    <location>
        <begin position="324"/>
        <end position="468"/>
    </location>
</feature>
<feature type="compositionally biased region" description="Low complexity" evidence="1">
    <location>
        <begin position="1068"/>
        <end position="1079"/>
    </location>
</feature>
<feature type="region of interest" description="Disordered" evidence="1">
    <location>
        <begin position="523"/>
        <end position="639"/>
    </location>
</feature>
<feature type="compositionally biased region" description="Polar residues" evidence="1">
    <location>
        <begin position="152"/>
        <end position="173"/>
    </location>
</feature>
<feature type="compositionally biased region" description="Polar residues" evidence="1">
    <location>
        <begin position="548"/>
        <end position="557"/>
    </location>
</feature>
<sequence>MESAQEAGSPPDQSQPATDPLAIGEQPDQQEPSSTEMEPASTVEPQSSKEAESAQPPDISEPHNPEQPTVETQPPAAKSPPVEPSSAEIVTVNTLDNVMKSPTQEPMVDPLAPSEPPPAVTEECQTTEPAKVSTPPREEPIVPKEDKPDPASQENSVTVSSTEMTDLVQQNQPSEEDVSANAQPTSSDNPTETPTETPNPTNTSNEVPSSSNNSSSTSNTNSFIAGNSSSSGNSGSSLGIRNVVTSDNSLKINGISDLSILDVTQGNDDEIEVKVEGGSLMHKVIKFSLLNGMQDSSKRLENSRLIMSGVGSNPTIEKTLATTSSLGRTALGGGPLRQSDKAKEEGFKGGGSGTFDSSKTTPPACSNARPASAEPSSSPSSSNSNSSDSGSNANNSDSSESKPNRTEEPSEQVVHSVDAKVNSGANVENVREESVSDTYSKSASLDFREWPQTSTGSTVPAASSPTASTTTTAVVAVSTAASLDISNANKETEQSTNSNNAAPIAKRPKAMYYAELPDFSKPMFSASSLTSNTPSSTTSSRDRNSSAPTKSLSQLQMKTPDFSRIIGPQSSTVTSPPVSASTAPAPVSTTTARSHELQIANPDFSKSFAAKQHQSMPTTSAASSSRPEERSSYMNPSSFAEISKQRNYISDLQLKNPAFPESITSQPGVVKAPPPSGAQQGPSNLNSYRIEKSAPTASKPYPPNMYRQESTAQVQLEEPKAHVIHKAAGIPESSKPWNPALEYPSKPYNQPNERDRYPQSYPTGPKGPSPLGNEPPAQSYPGYPPYPPSKSKESTPSSVPVTHPGGIIVNNVKTYYPEPHQPLPKSKDLEFRLEHKEKQLRQEGTIITLKTNDSRPAASNPQPAQNSHYPSQSYQTPRSRSPASERRNETQEILYRDFKLKQSYEMPPQSSLRMPPSARQQEELRPRVSQEHTLPRDRSPYDPYYRGPQSAPPNPSGSKYYPPPEHHKQSVSPASSATPSPTPMHAQNRSPVPAPSKPPQPGPSGMMHPPSNWPNQSRAIPSPHGSSTSSPSSAPPSVSPNHFVQQKNSPSPVHSYGPQPGPSHAYKSPSPSSSSSPSPYVGPPPPPGAVTKYTQYYPTGNGERVVSIEINKETYKPGYKELDYNMEQKFAEVYQAHELKEKQAKAAVKVVEPHRSQPYPGGATEYSYRQAPYKPADSRPMKHTEMNMEGLGSFLPQQYTLKGHGTHRRTIPTMDSIISSV</sequence>
<feature type="compositionally biased region" description="Polar residues" evidence="1">
    <location>
        <begin position="486"/>
        <end position="501"/>
    </location>
</feature>
<evidence type="ECO:0000313" key="2">
    <source>
        <dbReference type="EnsemblMetazoa" id="AAEL023898-PC"/>
    </source>
</evidence>
<proteinExistence type="predicted"/>
<dbReference type="EnsemblMetazoa" id="AAEL023898-RC">
    <property type="protein sequence ID" value="AAEL023898-PC"/>
    <property type="gene ID" value="AAEL023898"/>
</dbReference>
<dbReference type="AlphaFoldDB" id="A0A6I8TRB3"/>
<dbReference type="InParanoid" id="A0A6I8TRB3"/>
<name>A0A6I8TRB3_AEDAE</name>
<dbReference type="EnsemblMetazoa" id="AAEL023898-RD">
    <property type="protein sequence ID" value="AAEL023898-PD"/>
    <property type="gene ID" value="AAEL023898"/>
</dbReference>
<feature type="compositionally biased region" description="Polar residues" evidence="1">
    <location>
        <begin position="27"/>
        <end position="36"/>
    </location>
</feature>
<feature type="compositionally biased region" description="Basic and acidic residues" evidence="1">
    <location>
        <begin position="399"/>
        <end position="408"/>
    </location>
</feature>
<reference evidence="2 3" key="1">
    <citation type="submission" date="2017-06" db="EMBL/GenBank/DDBJ databases">
        <title>Aedes aegypti genome working group (AGWG) sequencing and assembly.</title>
        <authorList>
            <consortium name="Aedes aegypti Genome Working Group (AGWG)"/>
            <person name="Matthews B.J."/>
        </authorList>
    </citation>
    <scope>NUCLEOTIDE SEQUENCE [LARGE SCALE GENOMIC DNA]</scope>
    <source>
        <strain evidence="2 3">LVP_AGWG</strain>
    </source>
</reference>
<feature type="compositionally biased region" description="Basic and acidic residues" evidence="1">
    <location>
        <begin position="136"/>
        <end position="149"/>
    </location>
</feature>
<feature type="compositionally biased region" description="Low complexity" evidence="1">
    <location>
        <begin position="570"/>
        <end position="592"/>
    </location>
</feature>
<feature type="compositionally biased region" description="Polar residues" evidence="1">
    <location>
        <begin position="857"/>
        <end position="882"/>
    </location>
</feature>
<feature type="compositionally biased region" description="Basic and acidic residues" evidence="1">
    <location>
        <begin position="825"/>
        <end position="841"/>
    </location>
</feature>
<dbReference type="EnsemblMetazoa" id="AAEL023898-RA">
    <property type="protein sequence ID" value="AAEL023898-PA"/>
    <property type="gene ID" value="AAEL023898"/>
</dbReference>
<feature type="compositionally biased region" description="Polar residues" evidence="1">
    <location>
        <begin position="91"/>
        <end position="104"/>
    </location>
</feature>
<feature type="compositionally biased region" description="Basic and acidic residues" evidence="1">
    <location>
        <begin position="338"/>
        <end position="347"/>
    </location>
</feature>
<feature type="region of interest" description="Disordered" evidence="1">
    <location>
        <begin position="651"/>
        <end position="1096"/>
    </location>
</feature>
<feature type="compositionally biased region" description="Low complexity" evidence="1">
    <location>
        <begin position="1021"/>
        <end position="1032"/>
    </location>
</feature>
<dbReference type="OrthoDB" id="10692496at2759"/>
<feature type="region of interest" description="Disordered" evidence="1">
    <location>
        <begin position="1151"/>
        <end position="1183"/>
    </location>
</feature>
<feature type="compositionally biased region" description="Low complexity" evidence="1">
    <location>
        <begin position="366"/>
        <end position="398"/>
    </location>
</feature>
<feature type="compositionally biased region" description="Polar residues" evidence="1">
    <location>
        <begin position="1042"/>
        <end position="1052"/>
    </location>
</feature>
<accession>A0A6I8TRB3</accession>
<dbReference type="Proteomes" id="UP000008820">
    <property type="component" value="Chromosome 2"/>
</dbReference>
<dbReference type="EnsemblMetazoa" id="AAEL023898-RB">
    <property type="protein sequence ID" value="AAEL023898-PB"/>
    <property type="gene ID" value="AAEL023898"/>
</dbReference>
<feature type="compositionally biased region" description="Low complexity" evidence="1">
    <location>
        <begin position="184"/>
        <end position="237"/>
    </location>
</feature>
<feature type="region of interest" description="Disordered" evidence="1">
    <location>
        <begin position="1"/>
        <end position="237"/>
    </location>
</feature>
<feature type="compositionally biased region" description="Pro residues" evidence="1">
    <location>
        <begin position="992"/>
        <end position="1002"/>
    </location>
</feature>
<feature type="compositionally biased region" description="Low complexity" evidence="1">
    <location>
        <begin position="525"/>
        <end position="539"/>
    </location>
</feature>
<feature type="compositionally biased region" description="Polar residues" evidence="1">
    <location>
        <begin position="354"/>
        <end position="364"/>
    </location>
</feature>
<evidence type="ECO:0000256" key="1">
    <source>
        <dbReference type="SAM" id="MobiDB-lite"/>
    </source>
</evidence>
<feature type="compositionally biased region" description="Polar residues" evidence="1">
    <location>
        <begin position="677"/>
        <end position="687"/>
    </location>
</feature>
<protein>
    <submittedName>
        <fullName evidence="2">Uncharacterized protein</fullName>
    </submittedName>
</protein>
<feature type="region of interest" description="Disordered" evidence="1">
    <location>
        <begin position="486"/>
        <end position="507"/>
    </location>
</feature>
<gene>
    <name evidence="2" type="primary">110675616</name>
</gene>
<feature type="compositionally biased region" description="Basic and acidic residues" evidence="1">
    <location>
        <begin position="883"/>
        <end position="902"/>
    </location>
</feature>
<feature type="compositionally biased region" description="Basic and acidic residues" evidence="1">
    <location>
        <begin position="920"/>
        <end position="940"/>
    </location>
</feature>